<accession>A0ABN8DP30</accession>
<sequence>MHDLTQKHLFIFDPVPFAGGSKVATNTILTAYPRQQLAITLVTAHVDSWHNVLETYGDQVTVRTLPYAEWFSHCNAKGFYLLTLYRFIVCFWHVLTCPKIDVLIGSTQPGSDMAIYGLKWLFSIPVLQLVHGPVGNSRSVGKCLQFADEVHYLNSTKDSITTALSTLNLTLDDIHHYPFSNGLADNDWPTASRHQQMRVLWAGSLLKWKRLDVLLEALPKITPPIITDICYIQPSNPSLVSDATDPITYKDMANIQWHQQPDNFDQIRAHCSIFVSTSEREPFGLAILEAMAAGLCPVIPQDGAYWDQQLSDGKNCLKYRPADSVDLANAITKLAANPTLTQRLAQSAQAVAAGYKADTCYQGIYQGIDRLVNRNPNYCHKTITTKQQVTRDE</sequence>
<dbReference type="EMBL" id="CAKLCM010000003">
    <property type="protein sequence ID" value="CAH0529965.1"/>
    <property type="molecule type" value="Genomic_DNA"/>
</dbReference>
<evidence type="ECO:0000313" key="2">
    <source>
        <dbReference type="EMBL" id="CAH0529965.1"/>
    </source>
</evidence>
<proteinExistence type="predicted"/>
<dbReference type="SUPFAM" id="SSF53756">
    <property type="entry name" value="UDP-Glycosyltransferase/glycogen phosphorylase"/>
    <property type="match status" value="1"/>
</dbReference>
<evidence type="ECO:0000259" key="1">
    <source>
        <dbReference type="Pfam" id="PF00534"/>
    </source>
</evidence>
<feature type="domain" description="Glycosyl transferase family 1" evidence="1">
    <location>
        <begin position="190"/>
        <end position="349"/>
    </location>
</feature>
<dbReference type="Gene3D" id="3.40.50.2000">
    <property type="entry name" value="Glycogen Phosphorylase B"/>
    <property type="match status" value="2"/>
</dbReference>
<organism evidence="2 3">
    <name type="scientific">Vibrio hippocampi</name>
    <dbReference type="NCBI Taxonomy" id="654686"/>
    <lineage>
        <taxon>Bacteria</taxon>
        <taxon>Pseudomonadati</taxon>
        <taxon>Pseudomonadota</taxon>
        <taxon>Gammaproteobacteria</taxon>
        <taxon>Vibrionales</taxon>
        <taxon>Vibrionaceae</taxon>
        <taxon>Vibrio</taxon>
    </lineage>
</organism>
<name>A0ABN8DP30_9VIBR</name>
<keyword evidence="3" id="KW-1185">Reference proteome</keyword>
<dbReference type="InterPro" id="IPR001296">
    <property type="entry name" value="Glyco_trans_1"/>
</dbReference>
<reference evidence="2" key="1">
    <citation type="submission" date="2021-12" db="EMBL/GenBank/DDBJ databases">
        <authorList>
            <person name="Rodrigo-Torres L."/>
            <person name="Arahal R. D."/>
            <person name="Lucena T."/>
        </authorList>
    </citation>
    <scope>NUCLEOTIDE SEQUENCE</scope>
    <source>
        <strain evidence="2">CECT 8226</strain>
    </source>
</reference>
<dbReference type="CDD" id="cd03801">
    <property type="entry name" value="GT4_PimA-like"/>
    <property type="match status" value="1"/>
</dbReference>
<dbReference type="Proteomes" id="UP000838160">
    <property type="component" value="Unassembled WGS sequence"/>
</dbReference>
<protein>
    <recommendedName>
        <fullName evidence="1">Glycosyl transferase family 1 domain-containing protein</fullName>
    </recommendedName>
</protein>
<dbReference type="Pfam" id="PF00534">
    <property type="entry name" value="Glycos_transf_1"/>
    <property type="match status" value="1"/>
</dbReference>
<gene>
    <name evidence="2" type="ORF">VHP8226_03691</name>
</gene>
<comment type="caution">
    <text evidence="2">The sequence shown here is derived from an EMBL/GenBank/DDBJ whole genome shotgun (WGS) entry which is preliminary data.</text>
</comment>
<evidence type="ECO:0000313" key="3">
    <source>
        <dbReference type="Proteomes" id="UP000838160"/>
    </source>
</evidence>
<dbReference type="PANTHER" id="PTHR12526">
    <property type="entry name" value="GLYCOSYLTRANSFERASE"/>
    <property type="match status" value="1"/>
</dbReference>
<dbReference type="RefSeq" id="WP_237486489.1">
    <property type="nucleotide sequence ID" value="NZ_CAKLCM010000003.1"/>
</dbReference>